<feature type="compositionally biased region" description="Basic and acidic residues" evidence="1">
    <location>
        <begin position="14"/>
        <end position="24"/>
    </location>
</feature>
<organism evidence="2 3">
    <name type="scientific">Streptomyces enissocaesilis</name>
    <dbReference type="NCBI Taxonomy" id="332589"/>
    <lineage>
        <taxon>Bacteria</taxon>
        <taxon>Bacillati</taxon>
        <taxon>Actinomycetota</taxon>
        <taxon>Actinomycetes</taxon>
        <taxon>Kitasatosporales</taxon>
        <taxon>Streptomycetaceae</taxon>
        <taxon>Streptomyces</taxon>
        <taxon>Streptomyces rochei group</taxon>
    </lineage>
</organism>
<proteinExistence type="predicted"/>
<dbReference type="EMBL" id="BAAAUD010000034">
    <property type="protein sequence ID" value="GAA2944567.1"/>
    <property type="molecule type" value="Genomic_DNA"/>
</dbReference>
<feature type="region of interest" description="Disordered" evidence="1">
    <location>
        <begin position="1"/>
        <end position="59"/>
    </location>
</feature>
<keyword evidence="3" id="KW-1185">Reference proteome</keyword>
<dbReference type="Proteomes" id="UP001500403">
    <property type="component" value="Unassembled WGS sequence"/>
</dbReference>
<accession>A0ABP6JU38</accession>
<sequence>MVTGPDTRVSSNRKVREPLVEGRVRGGRASDIGPRGRGCPLTGFTNAEGTRTGLADKAK</sequence>
<gene>
    <name evidence="2" type="ORF">GCM10010446_32290</name>
</gene>
<name>A0ABP6JU38_9ACTN</name>
<reference evidence="3" key="1">
    <citation type="journal article" date="2019" name="Int. J. Syst. Evol. Microbiol.">
        <title>The Global Catalogue of Microorganisms (GCM) 10K type strain sequencing project: providing services to taxonomists for standard genome sequencing and annotation.</title>
        <authorList>
            <consortium name="The Broad Institute Genomics Platform"/>
            <consortium name="The Broad Institute Genome Sequencing Center for Infectious Disease"/>
            <person name="Wu L."/>
            <person name="Ma J."/>
        </authorList>
    </citation>
    <scope>NUCLEOTIDE SEQUENCE [LARGE SCALE GENOMIC DNA]</scope>
    <source>
        <strain evidence="3">JCM 9088</strain>
    </source>
</reference>
<evidence type="ECO:0000313" key="2">
    <source>
        <dbReference type="EMBL" id="GAA2944567.1"/>
    </source>
</evidence>
<protein>
    <submittedName>
        <fullName evidence="2">Uncharacterized protein</fullName>
    </submittedName>
</protein>
<comment type="caution">
    <text evidence="2">The sequence shown here is derived from an EMBL/GenBank/DDBJ whole genome shotgun (WGS) entry which is preliminary data.</text>
</comment>
<evidence type="ECO:0000313" key="3">
    <source>
        <dbReference type="Proteomes" id="UP001500403"/>
    </source>
</evidence>
<evidence type="ECO:0000256" key="1">
    <source>
        <dbReference type="SAM" id="MobiDB-lite"/>
    </source>
</evidence>